<evidence type="ECO:0000313" key="12">
    <source>
        <dbReference type="Proteomes" id="UP000199370"/>
    </source>
</evidence>
<sequence length="100" mass="10594">MMIPLFIGGIGGPEIVLIFLLVILLFGADKLPKLARSSGEAMGEFQKGREEVEHELKAAKQSTVSTTADSDAEPVEDIAHIETPVDAIDDDATDTNASLA</sequence>
<dbReference type="InterPro" id="IPR003369">
    <property type="entry name" value="TatA/B/E"/>
</dbReference>
<dbReference type="InterPro" id="IPR006312">
    <property type="entry name" value="TatA/E"/>
</dbReference>
<reference evidence="11 12" key="1">
    <citation type="submission" date="2016-10" db="EMBL/GenBank/DDBJ databases">
        <authorList>
            <person name="de Groot N.N."/>
        </authorList>
    </citation>
    <scope>NUCLEOTIDE SEQUENCE [LARGE SCALE GENOMIC DNA]</scope>
    <source>
        <strain evidence="12">EB21,IBRC-M 10013,KCTC 4048</strain>
    </source>
</reference>
<evidence type="ECO:0000256" key="6">
    <source>
        <dbReference type="ARBA" id="ARBA00022989"/>
    </source>
</evidence>
<feature type="compositionally biased region" description="Polar residues" evidence="10">
    <location>
        <begin position="60"/>
        <end position="69"/>
    </location>
</feature>
<dbReference type="STRING" id="996166.SAMN05192554_11256"/>
<evidence type="ECO:0000256" key="5">
    <source>
        <dbReference type="ARBA" id="ARBA00022927"/>
    </source>
</evidence>
<accession>A0A1G9XYX4</accession>
<dbReference type="Proteomes" id="UP000199370">
    <property type="component" value="Unassembled WGS sequence"/>
</dbReference>
<gene>
    <name evidence="9" type="primary">tatA</name>
    <name evidence="11" type="ORF">SAMN05192554_11256</name>
</gene>
<dbReference type="PANTHER" id="PTHR42982:SF1">
    <property type="entry name" value="SEC-INDEPENDENT PROTEIN TRANSLOCASE PROTEIN TATA"/>
    <property type="match status" value="1"/>
</dbReference>
<evidence type="ECO:0000256" key="4">
    <source>
        <dbReference type="ARBA" id="ARBA00022692"/>
    </source>
</evidence>
<dbReference type="GO" id="GO:0033281">
    <property type="term" value="C:TAT protein transport complex"/>
    <property type="evidence" value="ECO:0007669"/>
    <property type="project" value="UniProtKB-UniRule"/>
</dbReference>
<evidence type="ECO:0000313" key="11">
    <source>
        <dbReference type="EMBL" id="SDN01999.1"/>
    </source>
</evidence>
<comment type="function">
    <text evidence="9">Part of the twin-arginine translocation (Tat) system that transports large folded proteins containing a characteristic twin-arginine motif in their signal peptide across membranes. TatA could form the protein-conducting channel of the Tat system.</text>
</comment>
<keyword evidence="2 9" id="KW-0813">Transport</keyword>
<comment type="similarity">
    <text evidence="9">Belongs to the TatA/E family.</text>
</comment>
<dbReference type="Gene3D" id="1.20.5.3310">
    <property type="match status" value="1"/>
</dbReference>
<dbReference type="GO" id="GO:0043953">
    <property type="term" value="P:protein transport by the Tat complex"/>
    <property type="evidence" value="ECO:0007669"/>
    <property type="project" value="UniProtKB-UniRule"/>
</dbReference>
<evidence type="ECO:0000256" key="8">
    <source>
        <dbReference type="ARBA" id="ARBA00023136"/>
    </source>
</evidence>
<protein>
    <recommendedName>
        <fullName evidence="9">Sec-independent protein translocase protein TatA</fullName>
    </recommendedName>
</protein>
<dbReference type="RefSeq" id="WP_089734070.1">
    <property type="nucleotide sequence ID" value="NZ_FNIA01000012.1"/>
</dbReference>
<evidence type="ECO:0000256" key="7">
    <source>
        <dbReference type="ARBA" id="ARBA00023010"/>
    </source>
</evidence>
<comment type="subcellular location">
    <subcellularLocation>
        <location evidence="1 9">Cell membrane</location>
        <topology evidence="1 9">Single-pass membrane protein</topology>
    </subcellularLocation>
</comment>
<comment type="subunit">
    <text evidence="9">Forms a complex with TatC.</text>
</comment>
<organism evidence="11 12">
    <name type="scientific">Haloarchaeobius iranensis</name>
    <dbReference type="NCBI Taxonomy" id="996166"/>
    <lineage>
        <taxon>Archaea</taxon>
        <taxon>Methanobacteriati</taxon>
        <taxon>Methanobacteriota</taxon>
        <taxon>Stenosarchaea group</taxon>
        <taxon>Halobacteria</taxon>
        <taxon>Halobacteriales</taxon>
        <taxon>Halorubellaceae</taxon>
        <taxon>Haloarchaeobius</taxon>
    </lineage>
</organism>
<dbReference type="EMBL" id="FNIA01000012">
    <property type="protein sequence ID" value="SDN01999.1"/>
    <property type="molecule type" value="Genomic_DNA"/>
</dbReference>
<dbReference type="GO" id="GO:0008320">
    <property type="term" value="F:protein transmembrane transporter activity"/>
    <property type="evidence" value="ECO:0007669"/>
    <property type="project" value="UniProtKB-UniRule"/>
</dbReference>
<keyword evidence="6 9" id="KW-1133">Transmembrane helix</keyword>
<feature type="region of interest" description="Disordered" evidence="10">
    <location>
        <begin position="43"/>
        <end position="75"/>
    </location>
</feature>
<keyword evidence="3 9" id="KW-1003">Cell membrane</keyword>
<evidence type="ECO:0000256" key="1">
    <source>
        <dbReference type="ARBA" id="ARBA00004162"/>
    </source>
</evidence>
<dbReference type="AlphaFoldDB" id="A0A1G9XYX4"/>
<dbReference type="HAMAP" id="MF_00236">
    <property type="entry name" value="TatA_E"/>
    <property type="match status" value="1"/>
</dbReference>
<keyword evidence="4 9" id="KW-0812">Transmembrane</keyword>
<evidence type="ECO:0000256" key="10">
    <source>
        <dbReference type="SAM" id="MobiDB-lite"/>
    </source>
</evidence>
<feature type="compositionally biased region" description="Basic and acidic residues" evidence="10">
    <location>
        <begin position="46"/>
        <end position="58"/>
    </location>
</feature>
<keyword evidence="5 9" id="KW-0653">Protein transport</keyword>
<dbReference type="PANTHER" id="PTHR42982">
    <property type="entry name" value="SEC-INDEPENDENT PROTEIN TRANSLOCASE PROTEIN TATA"/>
    <property type="match status" value="1"/>
</dbReference>
<feature type="transmembrane region" description="Helical" evidence="9">
    <location>
        <begin position="6"/>
        <end position="28"/>
    </location>
</feature>
<evidence type="ECO:0000256" key="9">
    <source>
        <dbReference type="HAMAP-Rule" id="MF_00236"/>
    </source>
</evidence>
<dbReference type="NCBIfam" id="TIGR01411">
    <property type="entry name" value="tatAE"/>
    <property type="match status" value="1"/>
</dbReference>
<keyword evidence="8 9" id="KW-0472">Membrane</keyword>
<evidence type="ECO:0000256" key="3">
    <source>
        <dbReference type="ARBA" id="ARBA00022475"/>
    </source>
</evidence>
<keyword evidence="7 9" id="KW-0811">Translocation</keyword>
<feature type="region of interest" description="Disordered" evidence="10">
    <location>
        <begin position="81"/>
        <end position="100"/>
    </location>
</feature>
<proteinExistence type="inferred from homology"/>
<dbReference type="OrthoDB" id="27754at2157"/>
<name>A0A1G9XYX4_9EURY</name>
<keyword evidence="12" id="KW-1185">Reference proteome</keyword>
<evidence type="ECO:0000256" key="2">
    <source>
        <dbReference type="ARBA" id="ARBA00022448"/>
    </source>
</evidence>
<dbReference type="Pfam" id="PF02416">
    <property type="entry name" value="TatA_B_E"/>
    <property type="match status" value="1"/>
</dbReference>